<dbReference type="PANTHER" id="PTHR43194">
    <property type="entry name" value="HYDROLASE ALPHA/BETA FOLD FAMILY"/>
    <property type="match status" value="1"/>
</dbReference>
<evidence type="ECO:0000256" key="1">
    <source>
        <dbReference type="SAM" id="SignalP"/>
    </source>
</evidence>
<feature type="chain" id="PRO_5030969403" evidence="1">
    <location>
        <begin position="26"/>
        <end position="346"/>
    </location>
</feature>
<dbReference type="InterPro" id="IPR006311">
    <property type="entry name" value="TAT_signal"/>
</dbReference>
<dbReference type="PROSITE" id="PS51318">
    <property type="entry name" value="TAT"/>
    <property type="match status" value="1"/>
</dbReference>
<keyword evidence="1" id="KW-0732">Signal</keyword>
<organism evidence="3 4">
    <name type="scientific">Stenotrophomonas maltophilia</name>
    <name type="common">Pseudomonas maltophilia</name>
    <name type="synonym">Xanthomonas maltophilia</name>
    <dbReference type="NCBI Taxonomy" id="40324"/>
    <lineage>
        <taxon>Bacteria</taxon>
        <taxon>Pseudomonadati</taxon>
        <taxon>Pseudomonadota</taxon>
        <taxon>Gammaproteobacteria</taxon>
        <taxon>Lysobacterales</taxon>
        <taxon>Lysobacteraceae</taxon>
        <taxon>Stenotrophomonas</taxon>
        <taxon>Stenotrophomonas maltophilia group</taxon>
    </lineage>
</organism>
<evidence type="ECO:0000313" key="3">
    <source>
        <dbReference type="EMBL" id="KAF1017070.1"/>
    </source>
</evidence>
<dbReference type="PANTHER" id="PTHR43194:SF2">
    <property type="entry name" value="PEROXISOMAL MEMBRANE PROTEIN LPX1"/>
    <property type="match status" value="1"/>
</dbReference>
<dbReference type="GO" id="GO:0016787">
    <property type="term" value="F:hydrolase activity"/>
    <property type="evidence" value="ECO:0007669"/>
    <property type="project" value="UniProtKB-KW"/>
</dbReference>
<dbReference type="Gene3D" id="3.40.50.1820">
    <property type="entry name" value="alpha/beta hydrolase"/>
    <property type="match status" value="1"/>
</dbReference>
<feature type="signal peptide" evidence="1">
    <location>
        <begin position="1"/>
        <end position="25"/>
    </location>
</feature>
<dbReference type="AlphaFoldDB" id="A0A7V8FJ43"/>
<reference evidence="4" key="1">
    <citation type="journal article" date="2020" name="MBio">
        <title>Horizontal gene transfer to a defensive symbiont with a reduced genome amongst a multipartite beetle microbiome.</title>
        <authorList>
            <person name="Waterworth S.C."/>
            <person name="Florez L.V."/>
            <person name="Rees E.R."/>
            <person name="Hertweck C."/>
            <person name="Kaltenpoth M."/>
            <person name="Kwan J.C."/>
        </authorList>
    </citation>
    <scope>NUCLEOTIDE SEQUENCE [LARGE SCALE GENOMIC DNA]</scope>
</reference>
<protein>
    <submittedName>
        <fullName evidence="3">Epoxide hydrolase B</fullName>
    </submittedName>
</protein>
<dbReference type="InterPro" id="IPR029058">
    <property type="entry name" value="AB_hydrolase_fold"/>
</dbReference>
<dbReference type="InterPro" id="IPR000639">
    <property type="entry name" value="Epox_hydrolase-like"/>
</dbReference>
<evidence type="ECO:0000259" key="2">
    <source>
        <dbReference type="Pfam" id="PF12697"/>
    </source>
</evidence>
<keyword evidence="3" id="KW-0378">Hydrolase</keyword>
<dbReference type="Proteomes" id="UP000487117">
    <property type="component" value="Unassembled WGS sequence"/>
</dbReference>
<dbReference type="InterPro" id="IPR050228">
    <property type="entry name" value="Carboxylesterase_BioH"/>
</dbReference>
<sequence>MNPRLTRRQLLGAAALAAAAPLAHARPLSHLNPAATPMPNNPLPTAAPSLRFASTPSLTIAYEHSGPEDGPPILLLHGWPYSPRSYDEVVPALVAAGFRVIVPYLRGFGATTYRDASVMRSGEQAALGKDVIDLMDALQLPRAILGGFDWGNRVAAAAATLWPEGVRGLVVGSPGYLIVPVLMPADGLLPPGRLEEGWYRFVLNTTQGQAYLAQHRRSYARRCWELWSPGWAIPEAFFQASMAALDNPDWVATSVHNYRHWYGNAEGDPALAALAARLQRRPPITAPTIVLETRNDPSWAPDSAEDRSRFSHHYETRALPGVGHHPPKEDPAAFVQALKDVARHAG</sequence>
<name>A0A7V8FJ43_STEMA</name>
<dbReference type="PRINTS" id="PR00412">
    <property type="entry name" value="EPOXHYDRLASE"/>
</dbReference>
<accession>A0A7V8FJ43</accession>
<feature type="domain" description="AB hydrolase-1" evidence="2">
    <location>
        <begin position="73"/>
        <end position="337"/>
    </location>
</feature>
<dbReference type="EMBL" id="WNDS01000001">
    <property type="protein sequence ID" value="KAF1017070.1"/>
    <property type="molecule type" value="Genomic_DNA"/>
</dbReference>
<dbReference type="SUPFAM" id="SSF53474">
    <property type="entry name" value="alpha/beta-Hydrolases"/>
    <property type="match status" value="1"/>
</dbReference>
<dbReference type="Pfam" id="PF12697">
    <property type="entry name" value="Abhydrolase_6"/>
    <property type="match status" value="1"/>
</dbReference>
<comment type="caution">
    <text evidence="3">The sequence shown here is derived from an EMBL/GenBank/DDBJ whole genome shotgun (WGS) entry which is preliminary data.</text>
</comment>
<dbReference type="InterPro" id="IPR000073">
    <property type="entry name" value="AB_hydrolase_1"/>
</dbReference>
<gene>
    <name evidence="3" type="ORF">GAK31_00329</name>
</gene>
<proteinExistence type="predicted"/>
<evidence type="ECO:0000313" key="4">
    <source>
        <dbReference type="Proteomes" id="UP000487117"/>
    </source>
</evidence>